<comment type="caution">
    <text evidence="1">The sequence shown here is derived from an EMBL/GenBank/DDBJ whole genome shotgun (WGS) entry which is preliminary data.</text>
</comment>
<dbReference type="EMBL" id="NJHN03000039">
    <property type="protein sequence ID" value="KAH9421574.1"/>
    <property type="molecule type" value="Genomic_DNA"/>
</dbReference>
<gene>
    <name evidence="1" type="ORF">DERP_008975</name>
</gene>
<evidence type="ECO:0000313" key="1">
    <source>
        <dbReference type="EMBL" id="KAH9421574.1"/>
    </source>
</evidence>
<sequence>MKWNQKIEINVFFCNSCVTAAAEPIELGCCPRRNLQVNIRTYVRRKFALHNAYNNGFNVEFT</sequence>
<proteinExistence type="predicted"/>
<reference evidence="1 2" key="1">
    <citation type="journal article" date="2018" name="J. Allergy Clin. Immunol.">
        <title>High-quality assembly of Dermatophagoides pteronyssinus genome and transcriptome reveals a wide range of novel allergens.</title>
        <authorList>
            <person name="Liu X.Y."/>
            <person name="Yang K.Y."/>
            <person name="Wang M.Q."/>
            <person name="Kwok J.S."/>
            <person name="Zeng X."/>
            <person name="Yang Z."/>
            <person name="Xiao X.J."/>
            <person name="Lau C.P."/>
            <person name="Li Y."/>
            <person name="Huang Z.M."/>
            <person name="Ba J.G."/>
            <person name="Yim A.K."/>
            <person name="Ouyang C.Y."/>
            <person name="Ngai S.M."/>
            <person name="Chan T.F."/>
            <person name="Leung E.L."/>
            <person name="Liu L."/>
            <person name="Liu Z.G."/>
            <person name="Tsui S.K."/>
        </authorList>
    </citation>
    <scope>NUCLEOTIDE SEQUENCE [LARGE SCALE GENOMIC DNA]</scope>
    <source>
        <strain evidence="1">Derp</strain>
    </source>
</reference>
<reference evidence="1 2" key="2">
    <citation type="journal article" date="2022" name="Mol. Biol. Evol.">
        <title>Comparative Genomics Reveals Insights into the Divergent Evolution of Astigmatic Mites and Household Pest Adaptations.</title>
        <authorList>
            <person name="Xiong Q."/>
            <person name="Wan A.T."/>
            <person name="Liu X."/>
            <person name="Fung C.S."/>
            <person name="Xiao X."/>
            <person name="Malainual N."/>
            <person name="Hou J."/>
            <person name="Wang L."/>
            <person name="Wang M."/>
            <person name="Yang K.Y."/>
            <person name="Cui Y."/>
            <person name="Leung E.L."/>
            <person name="Nong W."/>
            <person name="Shin S.K."/>
            <person name="Au S.W."/>
            <person name="Jeong K.Y."/>
            <person name="Chew F.T."/>
            <person name="Hui J.H."/>
            <person name="Leung T.F."/>
            <person name="Tungtrongchitr A."/>
            <person name="Zhong N."/>
            <person name="Liu Z."/>
            <person name="Tsui S.K."/>
        </authorList>
    </citation>
    <scope>NUCLEOTIDE SEQUENCE [LARGE SCALE GENOMIC DNA]</scope>
    <source>
        <strain evidence="1">Derp</strain>
    </source>
</reference>
<organism evidence="1 2">
    <name type="scientific">Dermatophagoides pteronyssinus</name>
    <name type="common">European house dust mite</name>
    <dbReference type="NCBI Taxonomy" id="6956"/>
    <lineage>
        <taxon>Eukaryota</taxon>
        <taxon>Metazoa</taxon>
        <taxon>Ecdysozoa</taxon>
        <taxon>Arthropoda</taxon>
        <taxon>Chelicerata</taxon>
        <taxon>Arachnida</taxon>
        <taxon>Acari</taxon>
        <taxon>Acariformes</taxon>
        <taxon>Sarcoptiformes</taxon>
        <taxon>Astigmata</taxon>
        <taxon>Psoroptidia</taxon>
        <taxon>Analgoidea</taxon>
        <taxon>Pyroglyphidae</taxon>
        <taxon>Dermatophagoidinae</taxon>
        <taxon>Dermatophagoides</taxon>
    </lineage>
</organism>
<keyword evidence="2" id="KW-1185">Reference proteome</keyword>
<protein>
    <submittedName>
        <fullName evidence="1">Uncharacterized protein</fullName>
    </submittedName>
</protein>
<dbReference type="Proteomes" id="UP000887458">
    <property type="component" value="Unassembled WGS sequence"/>
</dbReference>
<accession>A0ABQ8JG56</accession>
<evidence type="ECO:0000313" key="2">
    <source>
        <dbReference type="Proteomes" id="UP000887458"/>
    </source>
</evidence>
<name>A0ABQ8JG56_DERPT</name>